<dbReference type="Gene3D" id="1.10.1040.10">
    <property type="entry name" value="N-(1-d-carboxylethyl)-l-norvaline Dehydrogenase, domain 2"/>
    <property type="match status" value="1"/>
</dbReference>
<evidence type="ECO:0000313" key="6">
    <source>
        <dbReference type="EMBL" id="SMX22903.1"/>
    </source>
</evidence>
<dbReference type="GO" id="GO:0050661">
    <property type="term" value="F:NADP binding"/>
    <property type="evidence" value="ECO:0007669"/>
    <property type="project" value="InterPro"/>
</dbReference>
<gene>
    <name evidence="6" type="primary">Hgd_1</name>
    <name evidence="6" type="ORF">BOA8489_01001</name>
</gene>
<dbReference type="InterPro" id="IPR029154">
    <property type="entry name" value="HIBADH-like_NADP-bd"/>
</dbReference>
<dbReference type="PANTHER" id="PTHR43580">
    <property type="entry name" value="OXIDOREDUCTASE GLYR1-RELATED"/>
    <property type="match status" value="1"/>
</dbReference>
<dbReference type="InterPro" id="IPR008927">
    <property type="entry name" value="6-PGluconate_DH-like_C_sf"/>
</dbReference>
<dbReference type="InterPro" id="IPR013328">
    <property type="entry name" value="6PGD_dom2"/>
</dbReference>
<dbReference type="Pfam" id="PF03446">
    <property type="entry name" value="NAD_binding_2"/>
    <property type="match status" value="1"/>
</dbReference>
<protein>
    <submittedName>
        <fullName evidence="6">2-(Hydroxymethyl)glutarate dehydrogenase</fullName>
        <ecNumber evidence="6">1.1.1.291</ecNumber>
    </submittedName>
</protein>
<dbReference type="OrthoDB" id="9812907at2"/>
<accession>A0A238IXY0</accession>
<evidence type="ECO:0000313" key="7">
    <source>
        <dbReference type="Proteomes" id="UP000201838"/>
    </source>
</evidence>
<dbReference type="PANTHER" id="PTHR43580:SF2">
    <property type="entry name" value="CYTOKINE-LIKE NUCLEAR FACTOR N-PAC"/>
    <property type="match status" value="1"/>
</dbReference>
<evidence type="ECO:0000259" key="5">
    <source>
        <dbReference type="Pfam" id="PF14833"/>
    </source>
</evidence>
<reference evidence="6 7" key="1">
    <citation type="submission" date="2017-05" db="EMBL/GenBank/DDBJ databases">
        <authorList>
            <person name="Song R."/>
            <person name="Chenine A.L."/>
            <person name="Ruprecht R.M."/>
        </authorList>
    </citation>
    <scope>NUCLEOTIDE SEQUENCE [LARGE SCALE GENOMIC DNA]</scope>
    <source>
        <strain evidence="6 7">CECT 8489</strain>
    </source>
</reference>
<proteinExistence type="predicted"/>
<dbReference type="InterPro" id="IPR036291">
    <property type="entry name" value="NAD(P)-bd_dom_sf"/>
</dbReference>
<dbReference type="SUPFAM" id="SSF48179">
    <property type="entry name" value="6-phosphogluconate dehydrogenase C-terminal domain-like"/>
    <property type="match status" value="1"/>
</dbReference>
<dbReference type="GO" id="GO:0051287">
    <property type="term" value="F:NAD binding"/>
    <property type="evidence" value="ECO:0007669"/>
    <property type="project" value="InterPro"/>
</dbReference>
<dbReference type="AlphaFoldDB" id="A0A238IXY0"/>
<dbReference type="Proteomes" id="UP000201838">
    <property type="component" value="Unassembled WGS sequence"/>
</dbReference>
<dbReference type="SUPFAM" id="SSF51735">
    <property type="entry name" value="NAD(P)-binding Rossmann-fold domains"/>
    <property type="match status" value="1"/>
</dbReference>
<dbReference type="GO" id="GO:0043718">
    <property type="term" value="F:2-hydroxymethylglutarate dehydrogenase activity"/>
    <property type="evidence" value="ECO:0007669"/>
    <property type="project" value="UniProtKB-EC"/>
</dbReference>
<dbReference type="InterPro" id="IPR051265">
    <property type="entry name" value="HIBADH-related_NP60_sf"/>
</dbReference>
<keyword evidence="7" id="KW-1185">Reference proteome</keyword>
<feature type="domain" description="3-hydroxyisobutyrate dehydrogenase-like NAD-binding" evidence="5">
    <location>
        <begin position="163"/>
        <end position="280"/>
    </location>
</feature>
<keyword evidence="2" id="KW-0520">NAD</keyword>
<dbReference type="PIRSF" id="PIRSF000103">
    <property type="entry name" value="HIBADH"/>
    <property type="match status" value="1"/>
</dbReference>
<name>A0A238IXY0_9RHOB</name>
<dbReference type="Gene3D" id="3.40.50.720">
    <property type="entry name" value="NAD(P)-binding Rossmann-like Domain"/>
    <property type="match status" value="1"/>
</dbReference>
<evidence type="ECO:0000256" key="2">
    <source>
        <dbReference type="ARBA" id="ARBA00023027"/>
    </source>
</evidence>
<dbReference type="RefSeq" id="WP_093972864.1">
    <property type="nucleotide sequence ID" value="NZ_FXXQ01000002.1"/>
</dbReference>
<dbReference type="EMBL" id="FXXQ01000002">
    <property type="protein sequence ID" value="SMX22903.1"/>
    <property type="molecule type" value="Genomic_DNA"/>
</dbReference>
<keyword evidence="1 6" id="KW-0560">Oxidoreductase</keyword>
<evidence type="ECO:0000256" key="3">
    <source>
        <dbReference type="PIRSR" id="PIRSR000103-1"/>
    </source>
</evidence>
<dbReference type="EC" id="1.1.1.291" evidence="6"/>
<feature type="domain" description="6-phosphogluconate dehydrogenase NADP-binding" evidence="4">
    <location>
        <begin position="4"/>
        <end position="160"/>
    </location>
</feature>
<evidence type="ECO:0000259" key="4">
    <source>
        <dbReference type="Pfam" id="PF03446"/>
    </source>
</evidence>
<sequence>MNERIGVIGLGRMGWALAARFASQGALVQGWTRSGVDSEQAAAAGFEGVGEMRDLVAASDVLVLSLFNDDAARDVLTQLSTLDLTSKLIVETSTVSPTVVRDLLASIERAGGALLDAPISGGPDMVEAGTVGMFVGGKDADVARFLPVAALASDKVAHVGPLGAGASAKIVNNMVLTGMWEVLSEALETGAGLGLGMDTMLGFLEKSPAASPAFLQRMPIIKGESDAVGFSVSGIAKDAALMVATSQELDREAIALKAALARYETMIGADLGGQDLSTVLPHSVNAVMNK</sequence>
<evidence type="ECO:0000256" key="1">
    <source>
        <dbReference type="ARBA" id="ARBA00023002"/>
    </source>
</evidence>
<dbReference type="InterPro" id="IPR015815">
    <property type="entry name" value="HIBADH-related"/>
</dbReference>
<dbReference type="InterPro" id="IPR006115">
    <property type="entry name" value="6PGDH_NADP-bd"/>
</dbReference>
<dbReference type="Pfam" id="PF14833">
    <property type="entry name" value="NAD_binding_11"/>
    <property type="match status" value="1"/>
</dbReference>
<feature type="active site" evidence="3">
    <location>
        <position position="169"/>
    </location>
</feature>
<organism evidence="6 7">
    <name type="scientific">Boseongicola aestuarii</name>
    <dbReference type="NCBI Taxonomy" id="1470561"/>
    <lineage>
        <taxon>Bacteria</taxon>
        <taxon>Pseudomonadati</taxon>
        <taxon>Pseudomonadota</taxon>
        <taxon>Alphaproteobacteria</taxon>
        <taxon>Rhodobacterales</taxon>
        <taxon>Paracoccaceae</taxon>
        <taxon>Boseongicola</taxon>
    </lineage>
</organism>